<accession>A0A381XSJ0</accession>
<organism evidence="1">
    <name type="scientific">marine metagenome</name>
    <dbReference type="NCBI Taxonomy" id="408172"/>
    <lineage>
        <taxon>unclassified sequences</taxon>
        <taxon>metagenomes</taxon>
        <taxon>ecological metagenomes</taxon>
    </lineage>
</organism>
<name>A0A381XSJ0_9ZZZZ</name>
<dbReference type="AlphaFoldDB" id="A0A381XSJ0"/>
<proteinExistence type="predicted"/>
<reference evidence="1" key="1">
    <citation type="submission" date="2018-05" db="EMBL/GenBank/DDBJ databases">
        <authorList>
            <person name="Lanie J.A."/>
            <person name="Ng W.-L."/>
            <person name="Kazmierczak K.M."/>
            <person name="Andrzejewski T.M."/>
            <person name="Davidsen T.M."/>
            <person name="Wayne K.J."/>
            <person name="Tettelin H."/>
            <person name="Glass J.I."/>
            <person name="Rusch D."/>
            <person name="Podicherti R."/>
            <person name="Tsui H.-C.T."/>
            <person name="Winkler M.E."/>
        </authorList>
    </citation>
    <scope>NUCLEOTIDE SEQUENCE</scope>
</reference>
<protein>
    <submittedName>
        <fullName evidence="1">Uncharacterized protein</fullName>
    </submittedName>
</protein>
<evidence type="ECO:0000313" key="1">
    <source>
        <dbReference type="EMBL" id="SVA67177.1"/>
    </source>
</evidence>
<dbReference type="EMBL" id="UINC01016063">
    <property type="protein sequence ID" value="SVA67177.1"/>
    <property type="molecule type" value="Genomic_DNA"/>
</dbReference>
<sequence>MRWSCIIIILLWGRVHADTNIWSSGTAHSLPKGQWETGLFQPVRYGLNDDQDIALHPFFALKLPNLVFKKTWTQKNSWTIASQHGIYYPTPLLNSITGAGKFKIVAPQFEFPALIGLTNEILATRSIAKGQLTGKAGLLLGLGGGDLDPLSTIDIPLVYPRLAVYYNGWGLRLGSDYVAPIKGRWSGFIDGDMFLFPGSSSALFFETKVLLIWTKSNRLRLMVGYKFTYGEYPFGSHWQVLPPKLPTLPGGWPLIDIQITW</sequence>
<gene>
    <name evidence="1" type="ORF">METZ01_LOCUS120031</name>
</gene>